<evidence type="ECO:0000313" key="3">
    <source>
        <dbReference type="Proteomes" id="UP000542342"/>
    </source>
</evidence>
<organism evidence="2 3">
    <name type="scientific">Thermogemmata fonticola</name>
    <dbReference type="NCBI Taxonomy" id="2755323"/>
    <lineage>
        <taxon>Bacteria</taxon>
        <taxon>Pseudomonadati</taxon>
        <taxon>Planctomycetota</taxon>
        <taxon>Planctomycetia</taxon>
        <taxon>Gemmatales</taxon>
        <taxon>Gemmataceae</taxon>
        <taxon>Thermogemmata</taxon>
    </lineage>
</organism>
<keyword evidence="1" id="KW-0812">Transmembrane</keyword>
<keyword evidence="1" id="KW-0472">Membrane</keyword>
<gene>
    <name evidence="2" type="ORF">H0921_06675</name>
</gene>
<name>A0A7V9ABJ3_9BACT</name>
<proteinExistence type="predicted"/>
<accession>A0A7V9ABJ3</accession>
<comment type="caution">
    <text evidence="2">The sequence shown here is derived from an EMBL/GenBank/DDBJ whole genome shotgun (WGS) entry which is preliminary data.</text>
</comment>
<keyword evidence="1" id="KW-1133">Transmembrane helix</keyword>
<reference evidence="2 3" key="1">
    <citation type="submission" date="2020-07" db="EMBL/GenBank/DDBJ databases">
        <title>Thermogemmata thermophila gen. nov., sp. nov., a novel moderate thermophilic planctomycete from a Kamchatka hot spring.</title>
        <authorList>
            <person name="Elcheninov A.G."/>
            <person name="Podosokorskaya O.A."/>
            <person name="Kovaleva O.L."/>
            <person name="Novikov A."/>
            <person name="Bonch-Osmolovskaya E.A."/>
            <person name="Toshchakov S.V."/>
            <person name="Kublanov I.V."/>
        </authorList>
    </citation>
    <scope>NUCLEOTIDE SEQUENCE [LARGE SCALE GENOMIC DNA]</scope>
    <source>
        <strain evidence="2 3">2918</strain>
    </source>
</reference>
<dbReference type="AlphaFoldDB" id="A0A7V9ABJ3"/>
<keyword evidence="3" id="KW-1185">Reference proteome</keyword>
<dbReference type="Proteomes" id="UP000542342">
    <property type="component" value="Unassembled WGS sequence"/>
</dbReference>
<evidence type="ECO:0000256" key="1">
    <source>
        <dbReference type="SAM" id="Phobius"/>
    </source>
</evidence>
<evidence type="ECO:0000313" key="2">
    <source>
        <dbReference type="EMBL" id="MBA2225847.1"/>
    </source>
</evidence>
<feature type="transmembrane region" description="Helical" evidence="1">
    <location>
        <begin position="162"/>
        <end position="181"/>
    </location>
</feature>
<protein>
    <submittedName>
        <fullName evidence="2">PEP-CTERM sorting domain-containing protein</fullName>
    </submittedName>
</protein>
<dbReference type="RefSeq" id="WP_194537281.1">
    <property type="nucleotide sequence ID" value="NZ_JACEFB010000003.1"/>
</dbReference>
<sequence length="185" mass="19839">MVGPFSPITITNTYITQDSVLGLGVTWDGTFPLFIPFIGIINIPISDTDPQIDNLGANEAIQFTFSGNGPWRLDSVTFSATTNFLDILLGTANESFALSVNGNPINVSAFNPFGANGSFTINLISSIPDTERTGTQFVISPAGTLDDFRIVSLQVTEVPEPATLGVLGIALTGLGVYRRLVRRRR</sequence>
<dbReference type="EMBL" id="JACEFB010000003">
    <property type="protein sequence ID" value="MBA2225847.1"/>
    <property type="molecule type" value="Genomic_DNA"/>
</dbReference>